<gene>
    <name evidence="3" type="ORF">PSRA_1581</name>
</gene>
<dbReference type="Gene3D" id="2.60.40.10">
    <property type="entry name" value="Immunoglobulins"/>
    <property type="match status" value="1"/>
</dbReference>
<name>A0A261ESZ6_9BIFI</name>
<evidence type="ECO:0000256" key="2">
    <source>
        <dbReference type="SAM" id="Phobius"/>
    </source>
</evidence>
<dbReference type="Proteomes" id="UP000216725">
    <property type="component" value="Unassembled WGS sequence"/>
</dbReference>
<comment type="caution">
    <text evidence="3">The sequence shown here is derived from an EMBL/GenBank/DDBJ whole genome shotgun (WGS) entry which is preliminary data.</text>
</comment>
<dbReference type="OrthoDB" id="3193440at2"/>
<feature type="region of interest" description="Disordered" evidence="1">
    <location>
        <begin position="686"/>
        <end position="729"/>
    </location>
</feature>
<feature type="region of interest" description="Disordered" evidence="1">
    <location>
        <begin position="80"/>
        <end position="118"/>
    </location>
</feature>
<keyword evidence="2" id="KW-1133">Transmembrane helix</keyword>
<feature type="region of interest" description="Disordered" evidence="1">
    <location>
        <begin position="180"/>
        <end position="205"/>
    </location>
</feature>
<organism evidence="3 4">
    <name type="scientific">Pseudoscardovia radai</name>
    <dbReference type="NCBI Taxonomy" id="987066"/>
    <lineage>
        <taxon>Bacteria</taxon>
        <taxon>Bacillati</taxon>
        <taxon>Actinomycetota</taxon>
        <taxon>Actinomycetes</taxon>
        <taxon>Bifidobacteriales</taxon>
        <taxon>Bifidobacteriaceae</taxon>
        <taxon>Pseudoscardovia</taxon>
    </lineage>
</organism>
<evidence type="ECO:0000313" key="4">
    <source>
        <dbReference type="Proteomes" id="UP000216725"/>
    </source>
</evidence>
<evidence type="ECO:0000313" key="3">
    <source>
        <dbReference type="EMBL" id="OZG49776.1"/>
    </source>
</evidence>
<feature type="transmembrane region" description="Helical" evidence="2">
    <location>
        <begin position="1205"/>
        <end position="1225"/>
    </location>
</feature>
<dbReference type="GO" id="GO:0005975">
    <property type="term" value="P:carbohydrate metabolic process"/>
    <property type="evidence" value="ECO:0007669"/>
    <property type="project" value="UniProtKB-ARBA"/>
</dbReference>
<dbReference type="EMBL" id="MWWR01000018">
    <property type="protein sequence ID" value="OZG49776.1"/>
    <property type="molecule type" value="Genomic_DNA"/>
</dbReference>
<feature type="compositionally biased region" description="Acidic residues" evidence="1">
    <location>
        <begin position="187"/>
        <end position="199"/>
    </location>
</feature>
<sequence>MKYLRHTSRRSARRPSGGDTPPPRRTDPGGRIVARIRRPRHASADAAAAHRRLLAAALALVAAGACLLLTGLFLPGSHADDGEASSHATPTEMAPAPSGTPSDTDGLANGPADASKGMACGAAPHPMLTYARIDGGGASRGVTEYGGRRLAMWSMADAKAYFAISLGVAPLDAGASASCVTEKDETTGEDDDDTAESDVAESGAPQTEVELMVPAPVDLDGAVLGEAQTLRATPDVSGAVRFVIDGEGLYTFADIRIRMQAGADDVAAHSITLPEALATAPRTPGIESGGDAAPDQNDILGQNNTVEYDTADYDAVVVDNHTTPGRGLSVGLGTEDAGGGMGASSDPAYYIPGAPCLMLTVTDRWFPLARHIAGESVVIGGGSITSVSESDALDFGLPGAGESGAGAQAPEAQAPLDWTRRGDSWSAAWRILPRAPLGPHASDPLTSALAVPGLRAVEGVYRYDASYSGLAEPEQAVHACHAASPGHAPCEFLADWTAPAVGEVVVIGDARPLGAWLVARPGVGIGVSGITDSGSGIDPSAAVLDTAAASSEGLDVGLRDGHACGHAAGECLLATVTASSARYDPAEFSLTVRDRAGNAAVIPSLGDANGALERVEGLAVDEGKPSVRFENAGCELVDGLYCASSREIRVIVSDPFLDVIRSQDPGRVIVDIDAIGATGRERISLAASDARPCSAEGNLTGTDRPAGGPDIGRAPTDSGGSPSVSCAPGENIVSATAREDGEWSVSARMGDPFHGEVTAADRFIVDTTAPVFTVDAGDVPAVNGRYYASARTLAIRCVERNTTPGVGRITITRDGKPVEQASLWCADGSRPDAWDALVRLDQDGTYTVRVDGTDAAGHAADSLDLGEFVIDTTPPDVSVTGVDDGHAYAGDVAPGIDMHDANPDGGIEWTLTGTRCGLVASRPSDGASVRMDGFAHIPASDDVYDLDVTARDMAGHVATRRVTFSVNRFGSTYAFDDGTRDMRGGYLREAGPVTVHEINVSGLVGASSVAVAHDTAVRTLGGGDYETQTQQERGWSRTTYTIPREVFAADGYYRVMVSSIDAAGNHSTNLMDGSSVDRNGGADLQFAIDSTAPRLRLTGLGGAGYDSLAGVAGDGPEHGIIHVRDNMELDSTSLTIDGVAAGQWNGASADGQAIEVPDDGAGHDVIVESRDRAGNMTRIVIPGARLSRPAPGPAVGGATSGSLRWLVPWSFAAASVIACAVVAVITSRKHREDEEDDDDR</sequence>
<feature type="transmembrane region" description="Helical" evidence="2">
    <location>
        <begin position="53"/>
        <end position="74"/>
    </location>
</feature>
<reference evidence="3 4" key="1">
    <citation type="journal article" date="2017" name="BMC Genomics">
        <title>Comparative genomic and phylogenomic analyses of the Bifidobacteriaceae family.</title>
        <authorList>
            <person name="Lugli G.A."/>
            <person name="Milani C."/>
            <person name="Turroni F."/>
            <person name="Duranti S."/>
            <person name="Mancabelli L."/>
            <person name="Mangifesta M."/>
            <person name="Ferrario C."/>
            <person name="Modesto M."/>
            <person name="Mattarelli P."/>
            <person name="Jiri K."/>
            <person name="van Sinderen D."/>
            <person name="Ventura M."/>
        </authorList>
    </citation>
    <scope>NUCLEOTIDE SEQUENCE [LARGE SCALE GENOMIC DNA]</scope>
    <source>
        <strain evidence="3 4">DSM 24742</strain>
    </source>
</reference>
<keyword evidence="2" id="KW-0812">Transmembrane</keyword>
<proteinExistence type="predicted"/>
<accession>A0A261ESZ6</accession>
<keyword evidence="4" id="KW-1185">Reference proteome</keyword>
<dbReference type="RefSeq" id="WP_143516427.1">
    <property type="nucleotide sequence ID" value="NZ_MWWR01000018.1"/>
</dbReference>
<keyword evidence="2" id="KW-0472">Membrane</keyword>
<evidence type="ECO:0000256" key="1">
    <source>
        <dbReference type="SAM" id="MobiDB-lite"/>
    </source>
</evidence>
<feature type="region of interest" description="Disordered" evidence="1">
    <location>
        <begin position="1"/>
        <end position="39"/>
    </location>
</feature>
<protein>
    <submittedName>
        <fullName evidence="3">Bacterial Ig-like domain (Group 3)</fullName>
    </submittedName>
</protein>
<dbReference type="InterPro" id="IPR013783">
    <property type="entry name" value="Ig-like_fold"/>
</dbReference>
<feature type="compositionally biased region" description="Basic residues" evidence="1">
    <location>
        <begin position="1"/>
        <end position="13"/>
    </location>
</feature>
<dbReference type="AlphaFoldDB" id="A0A261ESZ6"/>